<name>A0ACC1QFD1_9HYPO</name>
<proteinExistence type="predicted"/>
<evidence type="ECO:0000313" key="1">
    <source>
        <dbReference type="EMBL" id="KAJ3474423.1"/>
    </source>
</evidence>
<dbReference type="EMBL" id="JANAKD010002187">
    <property type="protein sequence ID" value="KAJ3474423.1"/>
    <property type="molecule type" value="Genomic_DNA"/>
</dbReference>
<gene>
    <name evidence="1" type="ORF">NLG97_g9854</name>
</gene>
<organism evidence="1 2">
    <name type="scientific">Lecanicillium saksenae</name>
    <dbReference type="NCBI Taxonomy" id="468837"/>
    <lineage>
        <taxon>Eukaryota</taxon>
        <taxon>Fungi</taxon>
        <taxon>Dikarya</taxon>
        <taxon>Ascomycota</taxon>
        <taxon>Pezizomycotina</taxon>
        <taxon>Sordariomycetes</taxon>
        <taxon>Hypocreomycetidae</taxon>
        <taxon>Hypocreales</taxon>
        <taxon>Cordycipitaceae</taxon>
        <taxon>Lecanicillium</taxon>
    </lineage>
</organism>
<keyword evidence="2" id="KW-1185">Reference proteome</keyword>
<protein>
    <submittedName>
        <fullName evidence="1">Uncharacterized protein</fullName>
    </submittedName>
</protein>
<accession>A0ACC1QFD1</accession>
<evidence type="ECO:0000313" key="2">
    <source>
        <dbReference type="Proteomes" id="UP001148737"/>
    </source>
</evidence>
<comment type="caution">
    <text evidence="1">The sequence shown here is derived from an EMBL/GenBank/DDBJ whole genome shotgun (WGS) entry which is preliminary data.</text>
</comment>
<dbReference type="Proteomes" id="UP001148737">
    <property type="component" value="Unassembled WGS sequence"/>
</dbReference>
<reference evidence="1" key="1">
    <citation type="submission" date="2022-07" db="EMBL/GenBank/DDBJ databases">
        <title>Genome Sequence of Lecanicillium saksenae.</title>
        <authorList>
            <person name="Buettner E."/>
        </authorList>
    </citation>
    <scope>NUCLEOTIDE SEQUENCE</scope>
    <source>
        <strain evidence="1">VT-O1</strain>
    </source>
</reference>
<sequence>MLSSRLQRRLQSIRCVYSLARQQAVAAAAARPTQRRLASSAPRPPPASRSSPKPASSAVRQTPAANNASAAAAATRARLNAEKGAPPVETAEEYQARYKSAARRWTSTIIALPILLVTSYYLFDRLALGNAQKELNRESMRRDD</sequence>